<dbReference type="Pfam" id="PF18019">
    <property type="entry name" value="Cas3_HD"/>
    <property type="match status" value="1"/>
</dbReference>
<dbReference type="GO" id="GO:0005524">
    <property type="term" value="F:ATP binding"/>
    <property type="evidence" value="ECO:0007669"/>
    <property type="project" value="UniProtKB-KW"/>
</dbReference>
<evidence type="ECO:0000313" key="10">
    <source>
        <dbReference type="EMBL" id="PSR23712.1"/>
    </source>
</evidence>
<organism evidence="10 11">
    <name type="scientific">Sulfobacillus thermosulfidooxidans</name>
    <dbReference type="NCBI Taxonomy" id="28034"/>
    <lineage>
        <taxon>Bacteria</taxon>
        <taxon>Bacillati</taxon>
        <taxon>Bacillota</taxon>
        <taxon>Clostridia</taxon>
        <taxon>Eubacteriales</taxon>
        <taxon>Clostridiales Family XVII. Incertae Sedis</taxon>
        <taxon>Sulfobacillus</taxon>
    </lineage>
</organism>
<keyword evidence="4" id="KW-0547">Nucleotide-binding</keyword>
<dbReference type="PROSITE" id="PS51643">
    <property type="entry name" value="HD_CAS3"/>
    <property type="match status" value="1"/>
</dbReference>
<gene>
    <name evidence="10" type="ORF">C7B47_15625</name>
</gene>
<dbReference type="Proteomes" id="UP000242705">
    <property type="component" value="Unassembled WGS sequence"/>
</dbReference>
<keyword evidence="7" id="KW-0067">ATP-binding</keyword>
<feature type="domain" description="HD Cas3-type" evidence="9">
    <location>
        <begin position="703"/>
        <end position="874"/>
    </location>
</feature>
<dbReference type="Gene3D" id="3.40.50.300">
    <property type="entry name" value="P-loop containing nucleotide triphosphate hydrolases"/>
    <property type="match status" value="2"/>
</dbReference>
<dbReference type="InterPro" id="IPR001650">
    <property type="entry name" value="Helicase_C-like"/>
</dbReference>
<keyword evidence="5" id="KW-0378">Hydrolase</keyword>
<dbReference type="InterPro" id="IPR027417">
    <property type="entry name" value="P-loop_NTPase"/>
</dbReference>
<dbReference type="SMART" id="SM00490">
    <property type="entry name" value="HELICc"/>
    <property type="match status" value="1"/>
</dbReference>
<dbReference type="AlphaFoldDB" id="A0A2T2WNA3"/>
<evidence type="ECO:0000256" key="2">
    <source>
        <dbReference type="ARBA" id="ARBA00009046"/>
    </source>
</evidence>
<evidence type="ECO:0000313" key="11">
    <source>
        <dbReference type="Proteomes" id="UP000242705"/>
    </source>
</evidence>
<dbReference type="SMART" id="SM00487">
    <property type="entry name" value="DEXDc"/>
    <property type="match status" value="1"/>
</dbReference>
<dbReference type="NCBIfam" id="TIGR02621">
    <property type="entry name" value="cas3_GSU0051"/>
    <property type="match status" value="1"/>
</dbReference>
<dbReference type="InterPro" id="IPR006483">
    <property type="entry name" value="CRISPR-assoc_Cas3_HD"/>
</dbReference>
<sequence length="896" mass="98992">MVLNNESTDRAARWLIDALDLPPETTPFPWQIALFHRFLQNDIPAAVDIPTGLGKSSVMALWLVARALGVPIPRRLVYVVDRRVLVDQATTNAMTLRHWVDHDPEVHASLGLTPGQSLPISTLRGQYTDNQEWLTDPAAPAIIIGTVDMIGSRLLFSGYGVSRKMRPYHAGLLGADALLVLDEAHLVPPFGHLIQTLAHDPAFHPPTDPVPPWRSMLLTATTAHPSPQSLTLTAADYQHPMLTQRLYAKKTILLYADPSEKQNPNKNQGKTHLTQILTAEAWHLLTRTMDPQRIVVYVDQQDIAQKTFDQLHRLKRKNPRKDVTLLLLTGQRRGWERDQTFLQLFNAGLLANAPLPSTSVILVATAAGEVGIDLDADHAVMDVVAWPRLVQRLGRVNRRGTGTATIVFVDPGDAENTTNPQTLRQTALALVRQLPRDADGWDGSPAALADLAIRARSDPTLQPLWVQAHDLDPLYPPVTRSVIDAWSLTALPHHPGRSMVEPWIRGWHPTEPPRTTVIWRALLPSSDTALWPPAQVEDFWETAPPQWTEMLETYTTSVREWLKARVTHVWTTQHPSPDTLAAMTLNPDGTVVQQWTWDALRQNAPTTQDLAGRLLVVTAGLGGLSPEGTLAKQVDDAPPTADTGSWPGIPFRVRRIAQSDPPQPEPSWRLIRQWPLGSPEADPTAWLVIEAPLVLSPNEEARSISQLQRLDDHRDATAQAVRQLATRLALPPAATRALELAALWHDAGKADPIWQDAFHAPPNGGPYAKTPGPVSPAVLQGYRHEFGSLWQAVTDPTIQALDPTWQDLVLHLIAAHHGNARPTIRSDGCTTAPPSARTATVSAVAQRFARLQATWGPWGLAWWETILRAADQQASQAMMMGGDDPHDHRHDSTRLS</sequence>
<dbReference type="InterPro" id="IPR014001">
    <property type="entry name" value="Helicase_ATP-bd"/>
</dbReference>
<dbReference type="Gene3D" id="1.10.3210.30">
    <property type="match status" value="1"/>
</dbReference>
<keyword evidence="6" id="KW-0347">Helicase</keyword>
<keyword evidence="3" id="KW-0479">Metal-binding</keyword>
<dbReference type="SUPFAM" id="SSF52540">
    <property type="entry name" value="P-loop containing nucleoside triphosphate hydrolases"/>
    <property type="match status" value="1"/>
</dbReference>
<evidence type="ECO:0000256" key="6">
    <source>
        <dbReference type="ARBA" id="ARBA00022806"/>
    </source>
</evidence>
<dbReference type="GO" id="GO:0051607">
    <property type="term" value="P:defense response to virus"/>
    <property type="evidence" value="ECO:0007669"/>
    <property type="project" value="UniProtKB-KW"/>
</dbReference>
<dbReference type="InterPro" id="IPR054712">
    <property type="entry name" value="Cas3-like_dom"/>
</dbReference>
<name>A0A2T2WNA3_SULTH</name>
<dbReference type="NCBIfam" id="TIGR01596">
    <property type="entry name" value="cas3_HD"/>
    <property type="match status" value="1"/>
</dbReference>
<evidence type="ECO:0000256" key="3">
    <source>
        <dbReference type="ARBA" id="ARBA00022723"/>
    </source>
</evidence>
<dbReference type="GO" id="GO:0046872">
    <property type="term" value="F:metal ion binding"/>
    <property type="evidence" value="ECO:0007669"/>
    <property type="project" value="UniProtKB-KW"/>
</dbReference>
<dbReference type="EMBL" id="PXYX01000065">
    <property type="protein sequence ID" value="PSR23712.1"/>
    <property type="molecule type" value="Genomic_DNA"/>
</dbReference>
<evidence type="ECO:0000256" key="8">
    <source>
        <dbReference type="ARBA" id="ARBA00023118"/>
    </source>
</evidence>
<comment type="similarity">
    <text evidence="2">In the central section; belongs to the CRISPR-associated helicase Cas3 family.</text>
</comment>
<keyword evidence="8" id="KW-0051">Antiviral defense</keyword>
<evidence type="ECO:0000256" key="7">
    <source>
        <dbReference type="ARBA" id="ARBA00022840"/>
    </source>
</evidence>
<evidence type="ECO:0000256" key="1">
    <source>
        <dbReference type="ARBA" id="ARBA00006847"/>
    </source>
</evidence>
<dbReference type="SUPFAM" id="SSF109604">
    <property type="entry name" value="HD-domain/PDEase-like"/>
    <property type="match status" value="1"/>
</dbReference>
<accession>A0A2T2WNA3</accession>
<protein>
    <recommendedName>
        <fullName evidence="9">HD Cas3-type domain-containing protein</fullName>
    </recommendedName>
</protein>
<dbReference type="GO" id="GO:0003676">
    <property type="term" value="F:nucleic acid binding"/>
    <property type="evidence" value="ECO:0007669"/>
    <property type="project" value="InterPro"/>
</dbReference>
<comment type="caution">
    <text evidence="10">The sequence shown here is derived from an EMBL/GenBank/DDBJ whole genome shotgun (WGS) entry which is preliminary data.</text>
</comment>
<evidence type="ECO:0000259" key="9">
    <source>
        <dbReference type="PROSITE" id="PS51643"/>
    </source>
</evidence>
<dbReference type="GO" id="GO:0004386">
    <property type="term" value="F:helicase activity"/>
    <property type="evidence" value="ECO:0007669"/>
    <property type="project" value="UniProtKB-KW"/>
</dbReference>
<comment type="similarity">
    <text evidence="1">In the N-terminal section; belongs to the CRISPR-associated nuclease Cas3-HD family.</text>
</comment>
<reference evidence="10 11" key="1">
    <citation type="journal article" date="2014" name="BMC Genomics">
        <title>Comparison of environmental and isolate Sulfobacillus genomes reveals diverse carbon, sulfur, nitrogen, and hydrogen metabolisms.</title>
        <authorList>
            <person name="Justice N.B."/>
            <person name="Norman A."/>
            <person name="Brown C.T."/>
            <person name="Singh A."/>
            <person name="Thomas B.C."/>
            <person name="Banfield J.F."/>
        </authorList>
    </citation>
    <scope>NUCLEOTIDE SEQUENCE [LARGE SCALE GENOMIC DNA]</scope>
    <source>
        <strain evidence="10">AMDSBA5</strain>
    </source>
</reference>
<dbReference type="Pfam" id="PF00270">
    <property type="entry name" value="DEAD"/>
    <property type="match status" value="1"/>
</dbReference>
<evidence type="ECO:0000256" key="4">
    <source>
        <dbReference type="ARBA" id="ARBA00022741"/>
    </source>
</evidence>
<proteinExistence type="inferred from homology"/>
<dbReference type="Pfam" id="PF22590">
    <property type="entry name" value="Cas3-like_C_2"/>
    <property type="match status" value="1"/>
</dbReference>
<dbReference type="GO" id="GO:0016787">
    <property type="term" value="F:hydrolase activity"/>
    <property type="evidence" value="ECO:0007669"/>
    <property type="project" value="UniProtKB-KW"/>
</dbReference>
<evidence type="ECO:0000256" key="5">
    <source>
        <dbReference type="ARBA" id="ARBA00022801"/>
    </source>
</evidence>
<dbReference type="InterPro" id="IPR013444">
    <property type="entry name" value="Helicase_Cas3_CRISPR-ass_Anaes"/>
</dbReference>
<dbReference type="InterPro" id="IPR011545">
    <property type="entry name" value="DEAD/DEAH_box_helicase_dom"/>
</dbReference>
<dbReference type="InterPro" id="IPR038257">
    <property type="entry name" value="CRISPR-assoc_Cas3_HD_sf"/>
</dbReference>